<keyword evidence="3" id="KW-1185">Reference proteome</keyword>
<accession>A0A8H7ZWU5</accession>
<evidence type="ECO:0000313" key="3">
    <source>
        <dbReference type="Proteomes" id="UP000673691"/>
    </source>
</evidence>
<feature type="region of interest" description="Disordered" evidence="1">
    <location>
        <begin position="18"/>
        <end position="54"/>
    </location>
</feature>
<reference evidence="2 3" key="1">
    <citation type="journal article" name="Sci. Rep.">
        <title>Genome-scale phylogenetic analyses confirm Olpidium as the closest living zoosporic fungus to the non-flagellated, terrestrial fungi.</title>
        <authorList>
            <person name="Chang Y."/>
            <person name="Rochon D."/>
            <person name="Sekimoto S."/>
            <person name="Wang Y."/>
            <person name="Chovatia M."/>
            <person name="Sandor L."/>
            <person name="Salamov A."/>
            <person name="Grigoriev I.V."/>
            <person name="Stajich J.E."/>
            <person name="Spatafora J.W."/>
        </authorList>
    </citation>
    <scope>NUCLEOTIDE SEQUENCE [LARGE SCALE GENOMIC DNA]</scope>
    <source>
        <strain evidence="2">S191</strain>
    </source>
</reference>
<proteinExistence type="predicted"/>
<dbReference type="AlphaFoldDB" id="A0A8H7ZWU5"/>
<name>A0A8H7ZWU5_9FUNG</name>
<dbReference type="Proteomes" id="UP000673691">
    <property type="component" value="Unassembled WGS sequence"/>
</dbReference>
<feature type="non-terminal residue" evidence="2">
    <location>
        <position position="1"/>
    </location>
</feature>
<evidence type="ECO:0000313" key="2">
    <source>
        <dbReference type="EMBL" id="KAG5460876.1"/>
    </source>
</evidence>
<protein>
    <submittedName>
        <fullName evidence="2">Uncharacterized protein</fullName>
    </submittedName>
</protein>
<dbReference type="EMBL" id="JAEFCI010004561">
    <property type="protein sequence ID" value="KAG5460876.1"/>
    <property type="molecule type" value="Genomic_DNA"/>
</dbReference>
<evidence type="ECO:0000256" key="1">
    <source>
        <dbReference type="SAM" id="MobiDB-lite"/>
    </source>
</evidence>
<gene>
    <name evidence="2" type="ORF">BJ554DRAFT_7026</name>
</gene>
<sequence length="179" mass="19108">GEIFFWLWREKIVTPARAQPVRRGTPAPQPVTVPSHTHARRRGSGGRALPPVRPFPSLRLEDGGHFALRAAPLVRVDSAGTSRGNLRPEYLHGTGSLHGASILSGGVHQVGLKDHDPTGLFRPPAIIAIAVEESAGGWLACHGPLVVHDAASPVDEHDPVHVHLSCLGILVPHTPCRTD</sequence>
<organism evidence="2 3">
    <name type="scientific">Olpidium bornovanus</name>
    <dbReference type="NCBI Taxonomy" id="278681"/>
    <lineage>
        <taxon>Eukaryota</taxon>
        <taxon>Fungi</taxon>
        <taxon>Fungi incertae sedis</taxon>
        <taxon>Olpidiomycota</taxon>
        <taxon>Olpidiomycotina</taxon>
        <taxon>Olpidiomycetes</taxon>
        <taxon>Olpidiales</taxon>
        <taxon>Olpidiaceae</taxon>
        <taxon>Olpidium</taxon>
    </lineage>
</organism>
<comment type="caution">
    <text evidence="2">The sequence shown here is derived from an EMBL/GenBank/DDBJ whole genome shotgun (WGS) entry which is preliminary data.</text>
</comment>